<dbReference type="Pfam" id="PF08234">
    <property type="entry name" value="Spindle_Spc25"/>
    <property type="match status" value="1"/>
</dbReference>
<evidence type="ECO:0000256" key="9">
    <source>
        <dbReference type="ARBA" id="ARBA00023328"/>
    </source>
</evidence>
<reference evidence="17" key="3">
    <citation type="submission" date="2025-04" db="UniProtKB">
        <authorList>
            <consortium name="RefSeq"/>
        </authorList>
    </citation>
    <scope>IDENTIFICATION</scope>
    <source>
        <strain evidence="17">Nigerian</strain>
        <tissue evidence="17">Liver and blood</tissue>
    </source>
</reference>
<dbReference type="CTD" id="57405"/>
<dbReference type="AlphaFoldDB" id="A0A6I8RGJ2"/>
<organism evidence="15">
    <name type="scientific">Xenopus tropicalis</name>
    <name type="common">Western clawed frog</name>
    <name type="synonym">Silurana tropicalis</name>
    <dbReference type="NCBI Taxonomy" id="8364"/>
    <lineage>
        <taxon>Eukaryota</taxon>
        <taxon>Metazoa</taxon>
        <taxon>Chordata</taxon>
        <taxon>Craniata</taxon>
        <taxon>Vertebrata</taxon>
        <taxon>Euteleostomi</taxon>
        <taxon>Amphibia</taxon>
        <taxon>Batrachia</taxon>
        <taxon>Anura</taxon>
        <taxon>Pipoidea</taxon>
        <taxon>Pipidae</taxon>
        <taxon>Xenopodinae</taxon>
        <taxon>Xenopus</taxon>
        <taxon>Silurana</taxon>
    </lineage>
</organism>
<keyword evidence="12" id="KW-0539">Nucleus</keyword>
<keyword evidence="6 12" id="KW-0498">Mitosis</keyword>
<keyword evidence="4 12" id="KW-0158">Chromosome</keyword>
<evidence type="ECO:0000256" key="11">
    <source>
        <dbReference type="ARBA" id="ARBA00065771"/>
    </source>
</evidence>
<keyword evidence="5 12" id="KW-0132">Cell division</keyword>
<keyword evidence="9 12" id="KW-0137">Centromere</keyword>
<evidence type="ECO:0000256" key="1">
    <source>
        <dbReference type="ARBA" id="ARBA00004584"/>
    </source>
</evidence>
<dbReference type="Gene3D" id="3.30.457.50">
    <property type="entry name" value="Chromosome segregation protein Spc25"/>
    <property type="match status" value="1"/>
</dbReference>
<accession>A0A6I8RGJ2</accession>
<protein>
    <recommendedName>
        <fullName evidence="3 12">Kinetochore protein SPC25</fullName>
    </recommendedName>
</protein>
<evidence type="ECO:0000256" key="8">
    <source>
        <dbReference type="ARBA" id="ARBA00023306"/>
    </source>
</evidence>
<reference evidence="15" key="1">
    <citation type="journal article" date="2010" name="Science">
        <title>The genome of the Western clawed frog Xenopus tropicalis.</title>
        <authorList>
            <person name="Hellsten U."/>
            <person name="Harland R.M."/>
            <person name="Gilchrist M.J."/>
            <person name="Hendrix D."/>
            <person name="Jurka J."/>
            <person name="Kapitonov V."/>
            <person name="Ovcharenko I."/>
            <person name="Putnam N.H."/>
            <person name="Shu S."/>
            <person name="Taher L."/>
            <person name="Blitz I.L."/>
            <person name="Blumberg B."/>
            <person name="Dichmann D.S."/>
            <person name="Dubchak I."/>
            <person name="Amaya E."/>
            <person name="Detter J.C."/>
            <person name="Fletcher R."/>
            <person name="Gerhard D.S."/>
            <person name="Goodstein D."/>
            <person name="Graves T."/>
            <person name="Grigoriev I.V."/>
            <person name="Grimwood J."/>
            <person name="Kawashima T."/>
            <person name="Lindquist E."/>
            <person name="Lucas S.M."/>
            <person name="Mead P.E."/>
            <person name="Mitros T."/>
            <person name="Ogino H."/>
            <person name="Ohta Y."/>
            <person name="Poliakov A.V."/>
            <person name="Pollet N."/>
            <person name="Robert J."/>
            <person name="Salamov A."/>
            <person name="Sater A.K."/>
            <person name="Schmutz J."/>
            <person name="Terry A."/>
            <person name="Vize P.D."/>
            <person name="Warren W.C."/>
            <person name="Wells D."/>
            <person name="Wills A."/>
            <person name="Wilson R.K."/>
            <person name="Zimmerman L.B."/>
            <person name="Zorn A.M."/>
            <person name="Grainger R."/>
            <person name="Grammer T."/>
            <person name="Khokha M.K."/>
            <person name="Richardson P.M."/>
            <person name="Rokhsar D.S."/>
        </authorList>
    </citation>
    <scope>NUCLEOTIDE SEQUENCE [LARGE SCALE GENOMIC DNA]</scope>
    <source>
        <strain evidence="15">Nigerian</strain>
    </source>
</reference>
<evidence type="ECO:0000313" key="15">
    <source>
        <dbReference type="Ensembl" id="ENSXETP00000080511"/>
    </source>
</evidence>
<keyword evidence="8 12" id="KW-0131">Cell cycle</keyword>
<dbReference type="RefSeq" id="XP_012823695.1">
    <property type="nucleotide sequence ID" value="XM_012968241.3"/>
</dbReference>
<keyword evidence="16" id="KW-1185">Reference proteome</keyword>
<dbReference type="AGR" id="Xenbase:XB-GENE-950628"/>
<evidence type="ECO:0000256" key="7">
    <source>
        <dbReference type="ARBA" id="ARBA00023054"/>
    </source>
</evidence>
<evidence type="ECO:0000256" key="5">
    <source>
        <dbReference type="ARBA" id="ARBA00022618"/>
    </source>
</evidence>
<evidence type="ECO:0000256" key="4">
    <source>
        <dbReference type="ARBA" id="ARBA00022454"/>
    </source>
</evidence>
<evidence type="ECO:0000256" key="6">
    <source>
        <dbReference type="ARBA" id="ARBA00022776"/>
    </source>
</evidence>
<evidence type="ECO:0000256" key="3">
    <source>
        <dbReference type="ARBA" id="ARBA00013692"/>
    </source>
</evidence>
<comment type="subcellular location">
    <subcellularLocation>
        <location evidence="1">Chromosome</location>
        <location evidence="1">Centromere</location>
    </subcellularLocation>
    <subcellularLocation>
        <location evidence="12">Nucleus</location>
    </subcellularLocation>
    <subcellularLocation>
        <location evidence="12">Chromosome</location>
        <location evidence="12">Centromere</location>
        <location evidence="12">Kinetochore</location>
    </subcellularLocation>
</comment>
<sequence length="249" mass="29140">MAAQNIFGARLAHTTECYDSTMSALKMDEEQSLNVYMQEFRTRFINRSSEEVTSQALKESYKDSAQTDAWFKKYRDGELMIEKVLEFRNEITLQNKRIEEKQKNILQEAAKQGEHEQIKEELTERIQRLREELNKKREVALANRKANKERIKELQKSATLFRERLGLEIRKLRGDKLQFVFRCINPKDLDQPYSCIISLNAEGEYEVTGCDPPLECIAEFQEKVRETRNFSALLANLRKSFTALGSQVK</sequence>
<evidence type="ECO:0000256" key="10">
    <source>
        <dbReference type="ARBA" id="ARBA00045419"/>
    </source>
</evidence>
<evidence type="ECO:0000313" key="18">
    <source>
        <dbReference type="Xenbase" id="XB-GENE-950628"/>
    </source>
</evidence>
<comment type="subunit">
    <text evidence="11">Component of the NDC80 complex, which is composed of ndc80, cdca1, spbc24 and spbc25. The NDC80 complex interacts with mis12 and zwint.</text>
</comment>
<dbReference type="PANTHER" id="PTHR14281">
    <property type="entry name" value="KINETOCHORE PROTEIN SPC25-RELATED"/>
    <property type="match status" value="1"/>
</dbReference>
<dbReference type="OMA" id="KNINEFW"/>
<dbReference type="Bgee" id="ENSXETG00000010306">
    <property type="expression patterns" value="Expressed in ovary and 12 other cell types or tissues"/>
</dbReference>
<feature type="coiled-coil region" evidence="13">
    <location>
        <begin position="84"/>
        <end position="150"/>
    </location>
</feature>
<dbReference type="Proteomes" id="UP000008143">
    <property type="component" value="Chromosome 8"/>
</dbReference>
<dbReference type="GeneID" id="448571"/>
<evidence type="ECO:0000256" key="12">
    <source>
        <dbReference type="RuleBase" id="RU367150"/>
    </source>
</evidence>
<comment type="similarity">
    <text evidence="2 12">Belongs to the SPC25 family.</text>
</comment>
<dbReference type="GO" id="GO:0031262">
    <property type="term" value="C:Ndc80 complex"/>
    <property type="evidence" value="ECO:0007669"/>
    <property type="project" value="InterPro"/>
</dbReference>
<gene>
    <name evidence="15 17 18" type="primary">spc25</name>
</gene>
<evidence type="ECO:0000256" key="13">
    <source>
        <dbReference type="SAM" id="Coils"/>
    </source>
</evidence>
<keyword evidence="12" id="KW-0995">Kinetochore</keyword>
<dbReference type="Xenbase" id="XB-GENE-950628">
    <property type="gene designation" value="spc25"/>
</dbReference>
<evidence type="ECO:0000313" key="17">
    <source>
        <dbReference type="RefSeq" id="XP_012823695.1"/>
    </source>
</evidence>
<dbReference type="GO" id="GO:0007059">
    <property type="term" value="P:chromosome segregation"/>
    <property type="evidence" value="ECO:0007669"/>
    <property type="project" value="InterPro"/>
</dbReference>
<dbReference type="InterPro" id="IPR013255">
    <property type="entry name" value="Spc25_C"/>
</dbReference>
<dbReference type="InterPro" id="IPR045143">
    <property type="entry name" value="Spc25"/>
</dbReference>
<dbReference type="GO" id="GO:0005634">
    <property type="term" value="C:nucleus"/>
    <property type="evidence" value="ECO:0007669"/>
    <property type="project" value="UniProtKB-SubCell"/>
</dbReference>
<comment type="function">
    <text evidence="10">Acts as a component of the essential kinetochore-associated NDC80 complex, which is required for chromosome segregation and spindle checkpoint activity. Required for kinetochore integrity and the organization of stable microtubule binding sites in the outer plate of the kinetochore. The NDC80 complex synergistically enhances the affinity of the SKA1 complex for microtubules and may allow the NDC80 complex to track depolymerizing microtubules.</text>
</comment>
<dbReference type="GeneTree" id="ENSGT00390000002220"/>
<dbReference type="GO" id="GO:0051301">
    <property type="term" value="P:cell division"/>
    <property type="evidence" value="ECO:0007669"/>
    <property type="project" value="UniProtKB-UniRule"/>
</dbReference>
<evidence type="ECO:0000313" key="16">
    <source>
        <dbReference type="Proteomes" id="UP000008143"/>
    </source>
</evidence>
<keyword evidence="7 13" id="KW-0175">Coiled coil</keyword>
<name>A0A6I8RGJ2_XENTR</name>
<dbReference type="CDD" id="cd23784">
    <property type="entry name" value="RWD_Spc25"/>
    <property type="match status" value="1"/>
</dbReference>
<feature type="domain" description="Chromosome segregation protein Spc25 C-terminal" evidence="14">
    <location>
        <begin position="173"/>
        <end position="241"/>
    </location>
</feature>
<evidence type="ECO:0000256" key="2">
    <source>
        <dbReference type="ARBA" id="ARBA00006379"/>
    </source>
</evidence>
<dbReference type="OrthoDB" id="6353017at2759"/>
<dbReference type="PANTHER" id="PTHR14281:SF0">
    <property type="entry name" value="KINETOCHORE PROTEIN SPC25"/>
    <property type="match status" value="1"/>
</dbReference>
<proteinExistence type="inferred from homology"/>
<reference evidence="15" key="2">
    <citation type="submission" date="2020-05" db="UniProtKB">
        <authorList>
            <consortium name="Ensembl"/>
        </authorList>
    </citation>
    <scope>IDENTIFICATION</scope>
</reference>
<dbReference type="FunFam" id="3.30.457.50:FF:000001">
    <property type="entry name" value="Probable kinetochore protein spc25"/>
    <property type="match status" value="1"/>
</dbReference>
<dbReference type="Ensembl" id="ENSXETT00000066911">
    <property type="protein sequence ID" value="ENSXETP00000080511"/>
    <property type="gene ID" value="ENSXETG00000010306"/>
</dbReference>
<evidence type="ECO:0000259" key="14">
    <source>
        <dbReference type="Pfam" id="PF08234"/>
    </source>
</evidence>